<evidence type="ECO:0000313" key="2">
    <source>
        <dbReference type="Proteomes" id="UP000799118"/>
    </source>
</evidence>
<reference evidence="1" key="1">
    <citation type="journal article" date="2019" name="Environ. Microbiol.">
        <title>Fungal ecological strategies reflected in gene transcription - a case study of two litter decomposers.</title>
        <authorList>
            <person name="Barbi F."/>
            <person name="Kohler A."/>
            <person name="Barry K."/>
            <person name="Baskaran P."/>
            <person name="Daum C."/>
            <person name="Fauchery L."/>
            <person name="Ihrmark K."/>
            <person name="Kuo A."/>
            <person name="LaButti K."/>
            <person name="Lipzen A."/>
            <person name="Morin E."/>
            <person name="Grigoriev I.V."/>
            <person name="Henrissat B."/>
            <person name="Lindahl B."/>
            <person name="Martin F."/>
        </authorList>
    </citation>
    <scope>NUCLEOTIDE SEQUENCE</scope>
    <source>
        <strain evidence="1">JB14</strain>
    </source>
</reference>
<accession>A0A6A4HDP1</accession>
<gene>
    <name evidence="1" type="ORF">BT96DRAFT_997867</name>
</gene>
<dbReference type="AlphaFoldDB" id="A0A6A4HDP1"/>
<protein>
    <submittedName>
        <fullName evidence="1">Uncharacterized protein</fullName>
    </submittedName>
</protein>
<proteinExistence type="predicted"/>
<keyword evidence="2" id="KW-1185">Reference proteome</keyword>
<evidence type="ECO:0000313" key="1">
    <source>
        <dbReference type="EMBL" id="KAE9395175.1"/>
    </source>
</evidence>
<dbReference type="Proteomes" id="UP000799118">
    <property type="component" value="Unassembled WGS sequence"/>
</dbReference>
<dbReference type="EMBL" id="ML769536">
    <property type="protein sequence ID" value="KAE9395175.1"/>
    <property type="molecule type" value="Genomic_DNA"/>
</dbReference>
<sequence>MQQPSFFRYQQQITNCDEYARIVKRRKESGGTQIQFLAAQAFAASIRSLYLDQSDRPSEEDVKITGELLHHLTNLSQIRFHSDMAFLRLINCHTVPTAVLDREHPAFSILIGSDILLEKILLDEGQVYNASPGGVIWNPNFHGLRELKLDLHMHPTLSLSWLSEFTRRHPLLKKTIFKNASSTFVPFIDSFIKKAESEGLAVLSAPEPFSEWYISGLHLCISEWSSGKLLHLAHSLFPKISTLTIEIEFESECSISYDELVPLLCRFPSLQVVTFIYALSLVDFGDQPSYQELEDALIQYTSRIARQVPTIEAFYVDDVWQPAFGEYWPIMGWLNVQTSHEGRHTVGPLCHEVKYSGVTFYV</sequence>
<organism evidence="1 2">
    <name type="scientific">Gymnopus androsaceus JB14</name>
    <dbReference type="NCBI Taxonomy" id="1447944"/>
    <lineage>
        <taxon>Eukaryota</taxon>
        <taxon>Fungi</taxon>
        <taxon>Dikarya</taxon>
        <taxon>Basidiomycota</taxon>
        <taxon>Agaricomycotina</taxon>
        <taxon>Agaricomycetes</taxon>
        <taxon>Agaricomycetidae</taxon>
        <taxon>Agaricales</taxon>
        <taxon>Marasmiineae</taxon>
        <taxon>Omphalotaceae</taxon>
        <taxon>Gymnopus</taxon>
    </lineage>
</organism>
<name>A0A6A4HDP1_9AGAR</name>